<dbReference type="PANTHER" id="PTHR31206">
    <property type="entry name" value="LP10445P"/>
    <property type="match status" value="1"/>
</dbReference>
<evidence type="ECO:0000256" key="1">
    <source>
        <dbReference type="SAM" id="MobiDB-lite"/>
    </source>
</evidence>
<sequence>MNDSLKEETKFSGRSVSQQRKVIHFSSGETLEDDDSEKEEEEDKSEDQMFKEDKDMAKVPWRACIWSLGRKSLRSCDFIGGKLAGLLGLNTAKYQYAVDEYQRETQKIVSKDSACFYDEGTEKIQLSSRMSRKYGTTPLHRSVSLVCKNTEHRTGSHNIGYQNDKEH</sequence>
<dbReference type="EMBL" id="JAGEUA010000008">
    <property type="protein sequence ID" value="KAL0967504.1"/>
    <property type="molecule type" value="Genomic_DNA"/>
</dbReference>
<dbReference type="Pfam" id="PF14774">
    <property type="entry name" value="FAM177"/>
    <property type="match status" value="1"/>
</dbReference>
<name>A0ABD0W7X2_UMBPY</name>
<organism evidence="2 3">
    <name type="scientific">Umbra pygmaea</name>
    <name type="common">Eastern mudminnow</name>
    <dbReference type="NCBI Taxonomy" id="75934"/>
    <lineage>
        <taxon>Eukaryota</taxon>
        <taxon>Metazoa</taxon>
        <taxon>Chordata</taxon>
        <taxon>Craniata</taxon>
        <taxon>Vertebrata</taxon>
        <taxon>Euteleostomi</taxon>
        <taxon>Actinopterygii</taxon>
        <taxon>Neopterygii</taxon>
        <taxon>Teleostei</taxon>
        <taxon>Protacanthopterygii</taxon>
        <taxon>Esociformes</taxon>
        <taxon>Umbridae</taxon>
        <taxon>Umbra</taxon>
    </lineage>
</organism>
<proteinExistence type="predicted"/>
<dbReference type="Proteomes" id="UP001557470">
    <property type="component" value="Unassembled WGS sequence"/>
</dbReference>
<evidence type="ECO:0000313" key="3">
    <source>
        <dbReference type="Proteomes" id="UP001557470"/>
    </source>
</evidence>
<dbReference type="PANTHER" id="PTHR31206:SF1">
    <property type="entry name" value="LP10445P"/>
    <property type="match status" value="1"/>
</dbReference>
<dbReference type="AlphaFoldDB" id="A0ABD0W7X2"/>
<accession>A0ABD0W7X2</accession>
<keyword evidence="3" id="KW-1185">Reference proteome</keyword>
<feature type="compositionally biased region" description="Acidic residues" evidence="1">
    <location>
        <begin position="30"/>
        <end position="45"/>
    </location>
</feature>
<evidence type="ECO:0008006" key="4">
    <source>
        <dbReference type="Google" id="ProtNLM"/>
    </source>
</evidence>
<feature type="compositionally biased region" description="Basic and acidic residues" evidence="1">
    <location>
        <begin position="1"/>
        <end position="11"/>
    </location>
</feature>
<reference evidence="2 3" key="1">
    <citation type="submission" date="2024-06" db="EMBL/GenBank/DDBJ databases">
        <authorList>
            <person name="Pan Q."/>
            <person name="Wen M."/>
            <person name="Jouanno E."/>
            <person name="Zahm M."/>
            <person name="Klopp C."/>
            <person name="Cabau C."/>
            <person name="Louis A."/>
            <person name="Berthelot C."/>
            <person name="Parey E."/>
            <person name="Roest Crollius H."/>
            <person name="Montfort J."/>
            <person name="Robinson-Rechavi M."/>
            <person name="Bouchez O."/>
            <person name="Lampietro C."/>
            <person name="Lopez Roques C."/>
            <person name="Donnadieu C."/>
            <person name="Postlethwait J."/>
            <person name="Bobe J."/>
            <person name="Verreycken H."/>
            <person name="Guiguen Y."/>
        </authorList>
    </citation>
    <scope>NUCLEOTIDE SEQUENCE [LARGE SCALE GENOMIC DNA]</scope>
    <source>
        <strain evidence="2">Up_M1</strain>
        <tissue evidence="2">Testis</tissue>
    </source>
</reference>
<gene>
    <name evidence="2" type="ORF">UPYG_G00253090</name>
</gene>
<dbReference type="InterPro" id="IPR028260">
    <property type="entry name" value="FAM177"/>
</dbReference>
<feature type="region of interest" description="Disordered" evidence="1">
    <location>
        <begin position="1"/>
        <end position="52"/>
    </location>
</feature>
<protein>
    <recommendedName>
        <fullName evidence="4">Protein FAM177A1</fullName>
    </recommendedName>
</protein>
<evidence type="ECO:0000313" key="2">
    <source>
        <dbReference type="EMBL" id="KAL0967504.1"/>
    </source>
</evidence>
<comment type="caution">
    <text evidence="2">The sequence shown here is derived from an EMBL/GenBank/DDBJ whole genome shotgun (WGS) entry which is preliminary data.</text>
</comment>